<reference evidence="3" key="1">
    <citation type="journal article" date="2016" name="Nature">
        <title>The genome of the seagrass Zostera marina reveals angiosperm adaptation to the sea.</title>
        <authorList>
            <person name="Olsen J.L."/>
            <person name="Rouze P."/>
            <person name="Verhelst B."/>
            <person name="Lin Y.-C."/>
            <person name="Bayer T."/>
            <person name="Collen J."/>
            <person name="Dattolo E."/>
            <person name="De Paoli E."/>
            <person name="Dittami S."/>
            <person name="Maumus F."/>
            <person name="Michel G."/>
            <person name="Kersting A."/>
            <person name="Lauritano C."/>
            <person name="Lohaus R."/>
            <person name="Toepel M."/>
            <person name="Tonon T."/>
            <person name="Vanneste K."/>
            <person name="Amirebrahimi M."/>
            <person name="Brakel J."/>
            <person name="Bostroem C."/>
            <person name="Chovatia M."/>
            <person name="Grimwood J."/>
            <person name="Jenkins J.W."/>
            <person name="Jueterbock A."/>
            <person name="Mraz A."/>
            <person name="Stam W.T."/>
            <person name="Tice H."/>
            <person name="Bornberg-Bauer E."/>
            <person name="Green P.J."/>
            <person name="Pearson G.A."/>
            <person name="Procaccini G."/>
            <person name="Duarte C.M."/>
            <person name="Schmutz J."/>
            <person name="Reusch T.B.H."/>
            <person name="Van de Peer Y."/>
        </authorList>
    </citation>
    <scope>NUCLEOTIDE SEQUENCE [LARGE SCALE GENOMIC DNA]</scope>
    <source>
        <strain evidence="3">cv. Finnish</strain>
    </source>
</reference>
<feature type="compositionally biased region" description="Acidic residues" evidence="1">
    <location>
        <begin position="91"/>
        <end position="101"/>
    </location>
</feature>
<gene>
    <name evidence="2" type="ORF">ZOSMA_223G00430</name>
</gene>
<dbReference type="Proteomes" id="UP000036987">
    <property type="component" value="Unassembled WGS sequence"/>
</dbReference>
<name>A0A0K9PJA8_ZOSMR</name>
<feature type="compositionally biased region" description="Basic and acidic residues" evidence="1">
    <location>
        <begin position="10"/>
        <end position="23"/>
    </location>
</feature>
<feature type="region of interest" description="Disordered" evidence="1">
    <location>
        <begin position="1"/>
        <end position="166"/>
    </location>
</feature>
<evidence type="ECO:0000313" key="2">
    <source>
        <dbReference type="EMBL" id="KMZ69046.1"/>
    </source>
</evidence>
<evidence type="ECO:0000313" key="3">
    <source>
        <dbReference type="Proteomes" id="UP000036987"/>
    </source>
</evidence>
<dbReference type="EMBL" id="LFYR01000794">
    <property type="protein sequence ID" value="KMZ69046.1"/>
    <property type="molecule type" value="Genomic_DNA"/>
</dbReference>
<comment type="caution">
    <text evidence="2">The sequence shown here is derived from an EMBL/GenBank/DDBJ whole genome shotgun (WGS) entry which is preliminary data.</text>
</comment>
<proteinExistence type="predicted"/>
<accession>A0A0K9PJA8</accession>
<sequence>MGDPIKLTRRGREVAVTDGGERRRAGHTYIASPGSELEGTGERRLSKTRPTKKMGEVVVYRDSGMSENVDVHQNVDNNWPSEMEDGKGGEEEGNEFEECDEDGRTYNIGEHEETDDEKTDYVSEQEYKTEKEEMEGGRSDHVNKVRSEVPDGEDSTHIRDDGMNLI</sequence>
<protein>
    <submittedName>
        <fullName evidence="2">Uncharacterized protein</fullName>
    </submittedName>
</protein>
<feature type="compositionally biased region" description="Basic and acidic residues" evidence="1">
    <location>
        <begin position="119"/>
        <end position="166"/>
    </location>
</feature>
<keyword evidence="3" id="KW-1185">Reference proteome</keyword>
<evidence type="ECO:0000256" key="1">
    <source>
        <dbReference type="SAM" id="MobiDB-lite"/>
    </source>
</evidence>
<dbReference type="AlphaFoldDB" id="A0A0K9PJA8"/>
<organism evidence="2 3">
    <name type="scientific">Zostera marina</name>
    <name type="common">Eelgrass</name>
    <dbReference type="NCBI Taxonomy" id="29655"/>
    <lineage>
        <taxon>Eukaryota</taxon>
        <taxon>Viridiplantae</taxon>
        <taxon>Streptophyta</taxon>
        <taxon>Embryophyta</taxon>
        <taxon>Tracheophyta</taxon>
        <taxon>Spermatophyta</taxon>
        <taxon>Magnoliopsida</taxon>
        <taxon>Liliopsida</taxon>
        <taxon>Zosteraceae</taxon>
        <taxon>Zostera</taxon>
    </lineage>
</organism>